<reference evidence="2" key="2">
    <citation type="journal article" date="2015" name="Fish Shellfish Immunol.">
        <title>Early steps in the European eel (Anguilla anguilla)-Vibrio vulnificus interaction in the gills: Role of the RtxA13 toxin.</title>
        <authorList>
            <person name="Callol A."/>
            <person name="Pajuelo D."/>
            <person name="Ebbesson L."/>
            <person name="Teles M."/>
            <person name="MacKenzie S."/>
            <person name="Amaro C."/>
        </authorList>
    </citation>
    <scope>NUCLEOTIDE SEQUENCE</scope>
</reference>
<feature type="region of interest" description="Disordered" evidence="1">
    <location>
        <begin position="18"/>
        <end position="51"/>
    </location>
</feature>
<accession>A0A0E9WGH8</accession>
<name>A0A0E9WGH8_ANGAN</name>
<feature type="compositionally biased region" description="Basic and acidic residues" evidence="1">
    <location>
        <begin position="35"/>
        <end position="51"/>
    </location>
</feature>
<reference evidence="2" key="1">
    <citation type="submission" date="2014-11" db="EMBL/GenBank/DDBJ databases">
        <authorList>
            <person name="Amaro Gonzalez C."/>
        </authorList>
    </citation>
    <scope>NUCLEOTIDE SEQUENCE</scope>
</reference>
<proteinExistence type="predicted"/>
<dbReference type="EMBL" id="GBXM01019196">
    <property type="protein sequence ID" value="JAH89381.1"/>
    <property type="molecule type" value="Transcribed_RNA"/>
</dbReference>
<sequence>MIVADLTCCIEKTVSSNRHQSPAPLFGPINTVKHYPQEKRKKDNLMENKML</sequence>
<organism evidence="2">
    <name type="scientific">Anguilla anguilla</name>
    <name type="common">European freshwater eel</name>
    <name type="synonym">Muraena anguilla</name>
    <dbReference type="NCBI Taxonomy" id="7936"/>
    <lineage>
        <taxon>Eukaryota</taxon>
        <taxon>Metazoa</taxon>
        <taxon>Chordata</taxon>
        <taxon>Craniata</taxon>
        <taxon>Vertebrata</taxon>
        <taxon>Euteleostomi</taxon>
        <taxon>Actinopterygii</taxon>
        <taxon>Neopterygii</taxon>
        <taxon>Teleostei</taxon>
        <taxon>Anguilliformes</taxon>
        <taxon>Anguillidae</taxon>
        <taxon>Anguilla</taxon>
    </lineage>
</organism>
<protein>
    <submittedName>
        <fullName evidence="2">Uncharacterized protein</fullName>
    </submittedName>
</protein>
<evidence type="ECO:0000313" key="2">
    <source>
        <dbReference type="EMBL" id="JAH89381.1"/>
    </source>
</evidence>
<evidence type="ECO:0000256" key="1">
    <source>
        <dbReference type="SAM" id="MobiDB-lite"/>
    </source>
</evidence>
<dbReference type="AlphaFoldDB" id="A0A0E9WGH8"/>